<reference evidence="1" key="1">
    <citation type="journal article" date="2014" name="Int. J. Syst. Evol. Microbiol.">
        <title>Complete genome sequence of Corynebacterium casei LMG S-19264T (=DSM 44701T), isolated from a smear-ripened cheese.</title>
        <authorList>
            <consortium name="US DOE Joint Genome Institute (JGI-PGF)"/>
            <person name="Walter F."/>
            <person name="Albersmeier A."/>
            <person name="Kalinowski J."/>
            <person name="Ruckert C."/>
        </authorList>
    </citation>
    <scope>NUCLEOTIDE SEQUENCE</scope>
    <source>
        <strain evidence="1">CGMCC 1.12698</strain>
    </source>
</reference>
<dbReference type="EMBL" id="BMFK01000001">
    <property type="protein sequence ID" value="GGE71146.1"/>
    <property type="molecule type" value="Genomic_DNA"/>
</dbReference>
<name>A0A917ASE8_9BACI</name>
<protein>
    <submittedName>
        <fullName evidence="1">Uncharacterized protein</fullName>
    </submittedName>
</protein>
<dbReference type="Proteomes" id="UP000605259">
    <property type="component" value="Unassembled WGS sequence"/>
</dbReference>
<organism evidence="1 2">
    <name type="scientific">Priestia taiwanensis</name>
    <dbReference type="NCBI Taxonomy" id="1347902"/>
    <lineage>
        <taxon>Bacteria</taxon>
        <taxon>Bacillati</taxon>
        <taxon>Bacillota</taxon>
        <taxon>Bacilli</taxon>
        <taxon>Bacillales</taxon>
        <taxon>Bacillaceae</taxon>
        <taxon>Priestia</taxon>
    </lineage>
</organism>
<comment type="caution">
    <text evidence="1">The sequence shown here is derived from an EMBL/GenBank/DDBJ whole genome shotgun (WGS) entry which is preliminary data.</text>
</comment>
<reference evidence="1" key="2">
    <citation type="submission" date="2020-09" db="EMBL/GenBank/DDBJ databases">
        <authorList>
            <person name="Sun Q."/>
            <person name="Zhou Y."/>
        </authorList>
    </citation>
    <scope>NUCLEOTIDE SEQUENCE</scope>
    <source>
        <strain evidence="1">CGMCC 1.12698</strain>
    </source>
</reference>
<accession>A0A917ASE8</accession>
<evidence type="ECO:0000313" key="2">
    <source>
        <dbReference type="Proteomes" id="UP000605259"/>
    </source>
</evidence>
<dbReference type="AlphaFoldDB" id="A0A917ASE8"/>
<sequence length="63" mass="7456">MRGIFILMNRTNACCIYSSNSYCCVYSEICGQNDYVEIGYLLFQATSTSRKQDRRYRLYVLFI</sequence>
<proteinExistence type="predicted"/>
<keyword evidence="2" id="KW-1185">Reference proteome</keyword>
<gene>
    <name evidence="1" type="ORF">GCM10007140_21280</name>
</gene>
<evidence type="ECO:0000313" key="1">
    <source>
        <dbReference type="EMBL" id="GGE71146.1"/>
    </source>
</evidence>